<accession>A0ABN6CK27</accession>
<name>A0ABN6CK27_9ACTN</name>
<evidence type="ECO:0000313" key="2">
    <source>
        <dbReference type="Proteomes" id="UP000676967"/>
    </source>
</evidence>
<gene>
    <name evidence="1" type="ORF">Aiant_60140</name>
</gene>
<keyword evidence="2" id="KW-1185">Reference proteome</keyword>
<reference evidence="1 2" key="1">
    <citation type="submission" date="2020-08" db="EMBL/GenBank/DDBJ databases">
        <title>Whole genome shotgun sequence of Actinoplanes ianthinogenes NBRC 13996.</title>
        <authorList>
            <person name="Komaki H."/>
            <person name="Tamura T."/>
        </authorList>
    </citation>
    <scope>NUCLEOTIDE SEQUENCE [LARGE SCALE GENOMIC DNA]</scope>
    <source>
        <strain evidence="1 2">NBRC 13996</strain>
    </source>
</reference>
<dbReference type="RefSeq" id="WP_189336350.1">
    <property type="nucleotide sequence ID" value="NZ_AP023356.1"/>
</dbReference>
<sequence>MTISDERRAFFLGLPPEDLDLLAGLMRRELDKIPDRIARLRNDEEQIVEWLTEFAPSLLPAPPVEPEAQPSGQATGSADLLDRARAHLVQCGPCDFGMPGACNCPPGDPRALIDDLVNEVTRLRAALVDEQAAHAKTISNFEEFADSAREVEITDQVVAAVCAEVDYFGFDLGEGNARTVARAVLEAAGFTVADGQSEVKSTGQATDSLCRCTWLGVGTPEHERSAFCPPEVTR</sequence>
<proteinExistence type="predicted"/>
<dbReference type="EMBL" id="AP023356">
    <property type="protein sequence ID" value="BCJ45357.1"/>
    <property type="molecule type" value="Genomic_DNA"/>
</dbReference>
<dbReference type="Proteomes" id="UP000676967">
    <property type="component" value="Chromosome"/>
</dbReference>
<protein>
    <submittedName>
        <fullName evidence="1">Uncharacterized protein</fullName>
    </submittedName>
</protein>
<organism evidence="1 2">
    <name type="scientific">Actinoplanes ianthinogenes</name>
    <dbReference type="NCBI Taxonomy" id="122358"/>
    <lineage>
        <taxon>Bacteria</taxon>
        <taxon>Bacillati</taxon>
        <taxon>Actinomycetota</taxon>
        <taxon>Actinomycetes</taxon>
        <taxon>Micromonosporales</taxon>
        <taxon>Micromonosporaceae</taxon>
        <taxon>Actinoplanes</taxon>
    </lineage>
</organism>
<evidence type="ECO:0000313" key="1">
    <source>
        <dbReference type="EMBL" id="BCJ45357.1"/>
    </source>
</evidence>